<dbReference type="Proteomes" id="UP000053413">
    <property type="component" value="Unassembled WGS sequence"/>
</dbReference>
<sequence>MTDTAQSQQAQRGKQEEAHLILPAAEVDAGTLRFATADDTERALCIGAFNVAVPEDLDVRAGLDFCRTFYKPGTGDPADRHRGHREHGHPASKLGYEDRPDQVEQLQLESFLWQEYLPDEVTAVLRRMRQLTLDVLYGVFDAAWVPEADRDLITGGAPQDTGLCYTTVNHYRAGLSDRAGIVEHSDSGFITTICTDQPGYEILHEGHWLPVRERPGHFTVNLGDAFRVLTRKLPRPVTAVYHRVPELRPDAGIPDRSSFTVYMGPRYDMPLYQYDTEGRLREYQSFRDFSVEKAGKLGYDFHSRV</sequence>
<comment type="pathway">
    <text evidence="1">Antibiotic biosynthesis.</text>
</comment>
<evidence type="ECO:0000259" key="5">
    <source>
        <dbReference type="PROSITE" id="PS51471"/>
    </source>
</evidence>
<organism evidence="6 7">
    <name type="scientific">Streptomyces violaceusniger</name>
    <dbReference type="NCBI Taxonomy" id="68280"/>
    <lineage>
        <taxon>Bacteria</taxon>
        <taxon>Bacillati</taxon>
        <taxon>Actinomycetota</taxon>
        <taxon>Actinomycetes</taxon>
        <taxon>Kitasatosporales</taxon>
        <taxon>Streptomycetaceae</taxon>
        <taxon>Streptomyces</taxon>
        <taxon>Streptomyces violaceusniger group</taxon>
    </lineage>
</organism>
<evidence type="ECO:0000256" key="2">
    <source>
        <dbReference type="ARBA" id="ARBA00023194"/>
    </source>
</evidence>
<gene>
    <name evidence="6" type="ORF">ADL28_16000</name>
</gene>
<dbReference type="InterPro" id="IPR005123">
    <property type="entry name" value="Oxoglu/Fe-dep_dioxygenase_dom"/>
</dbReference>
<dbReference type="GO" id="GO:0017000">
    <property type="term" value="P:antibiotic biosynthetic process"/>
    <property type="evidence" value="ECO:0007669"/>
    <property type="project" value="UniProtKB-KW"/>
</dbReference>
<evidence type="ECO:0000313" key="7">
    <source>
        <dbReference type="Proteomes" id="UP000053413"/>
    </source>
</evidence>
<dbReference type="EMBL" id="LLZJ01000177">
    <property type="protein sequence ID" value="KUL61213.1"/>
    <property type="molecule type" value="Genomic_DNA"/>
</dbReference>
<dbReference type="PROSITE" id="PS51471">
    <property type="entry name" value="FE2OG_OXY"/>
    <property type="match status" value="1"/>
</dbReference>
<evidence type="ECO:0000256" key="3">
    <source>
        <dbReference type="RuleBase" id="RU003682"/>
    </source>
</evidence>
<dbReference type="RefSeq" id="WP_059144414.1">
    <property type="nucleotide sequence ID" value="NZ_LLZJ01000177.1"/>
</dbReference>
<evidence type="ECO:0000313" key="6">
    <source>
        <dbReference type="EMBL" id="KUL61213.1"/>
    </source>
</evidence>
<evidence type="ECO:0000256" key="1">
    <source>
        <dbReference type="ARBA" id="ARBA00004792"/>
    </source>
</evidence>
<feature type="domain" description="Fe2OG dioxygenase" evidence="5">
    <location>
        <begin position="162"/>
        <end position="265"/>
    </location>
</feature>
<accession>A0A0X3WWD0</accession>
<dbReference type="AlphaFoldDB" id="A0A0X3WWD0"/>
<dbReference type="GO" id="GO:0046872">
    <property type="term" value="F:metal ion binding"/>
    <property type="evidence" value="ECO:0007669"/>
    <property type="project" value="UniProtKB-KW"/>
</dbReference>
<keyword evidence="2" id="KW-0045">Antibiotic biosynthesis</keyword>
<dbReference type="SUPFAM" id="SSF51197">
    <property type="entry name" value="Clavaminate synthase-like"/>
    <property type="match status" value="1"/>
</dbReference>
<protein>
    <recommendedName>
        <fullName evidence="5">Fe2OG dioxygenase domain-containing protein</fullName>
    </recommendedName>
</protein>
<keyword evidence="3" id="KW-0408">Iron</keyword>
<keyword evidence="3" id="KW-0560">Oxidoreductase</keyword>
<keyword evidence="3" id="KW-0479">Metal-binding</keyword>
<dbReference type="InterPro" id="IPR044861">
    <property type="entry name" value="IPNS-like_FE2OG_OXY"/>
</dbReference>
<feature type="region of interest" description="Disordered" evidence="4">
    <location>
        <begin position="74"/>
        <end position="98"/>
    </location>
</feature>
<evidence type="ECO:0000256" key="4">
    <source>
        <dbReference type="SAM" id="MobiDB-lite"/>
    </source>
</evidence>
<dbReference type="Gene3D" id="2.60.120.330">
    <property type="entry name" value="B-lactam Antibiotic, Isopenicillin N Synthase, Chain"/>
    <property type="match status" value="1"/>
</dbReference>
<comment type="caution">
    <text evidence="6">The sequence shown here is derived from an EMBL/GenBank/DDBJ whole genome shotgun (WGS) entry which is preliminary data.</text>
</comment>
<dbReference type="Pfam" id="PF03171">
    <property type="entry name" value="2OG-FeII_Oxy"/>
    <property type="match status" value="1"/>
</dbReference>
<comment type="similarity">
    <text evidence="3">Belongs to the iron/ascorbate-dependent oxidoreductase family.</text>
</comment>
<reference evidence="7" key="1">
    <citation type="submission" date="2015-10" db="EMBL/GenBank/DDBJ databases">
        <authorList>
            <person name="Ju K.-S."/>
            <person name="Doroghazi J.R."/>
            <person name="Metcalf W.W."/>
        </authorList>
    </citation>
    <scope>NUCLEOTIDE SEQUENCE [LARGE SCALE GENOMIC DNA]</scope>
    <source>
        <strain evidence="7">NRRL F-8817</strain>
    </source>
</reference>
<dbReference type="GO" id="GO:0016491">
    <property type="term" value="F:oxidoreductase activity"/>
    <property type="evidence" value="ECO:0007669"/>
    <property type="project" value="UniProtKB-KW"/>
</dbReference>
<proteinExistence type="inferred from homology"/>
<dbReference type="PANTHER" id="PTHR47990">
    <property type="entry name" value="2-OXOGLUTARATE (2OG) AND FE(II)-DEPENDENT OXYGENASE SUPERFAMILY PROTEIN-RELATED"/>
    <property type="match status" value="1"/>
</dbReference>
<dbReference type="InterPro" id="IPR027443">
    <property type="entry name" value="IPNS-like_sf"/>
</dbReference>
<name>A0A0X3WWD0_STRVO</name>
<dbReference type="InterPro" id="IPR050231">
    <property type="entry name" value="Iron_ascorbate_oxido_reductase"/>
</dbReference>